<keyword evidence="13" id="KW-0963">Cytoplasm</keyword>
<dbReference type="UniPathway" id="UPA00655">
    <property type="reaction ID" value="UER00711"/>
</dbReference>
<dbReference type="InterPro" id="IPR011762">
    <property type="entry name" value="COA_CT_N"/>
</dbReference>
<evidence type="ECO:0000256" key="13">
    <source>
        <dbReference type="HAMAP-Rule" id="MF_01395"/>
    </source>
</evidence>
<gene>
    <name evidence="13" type="primary">accD</name>
    <name evidence="15" type="ORF">ID47_02370</name>
</gene>
<dbReference type="GO" id="GO:0003989">
    <property type="term" value="F:acetyl-CoA carboxylase activity"/>
    <property type="evidence" value="ECO:0007669"/>
    <property type="project" value="InterPro"/>
</dbReference>
<keyword evidence="4 13" id="KW-0479">Metal-binding</keyword>
<reference evidence="15 16" key="1">
    <citation type="submission" date="2014-07" db="EMBL/GenBank/DDBJ databases">
        <title>Comparative genomic insights into amoeba endosymbionts belonging to the families of Holosporaceae and Candidatus Midichloriaceae within Rickettsiales.</title>
        <authorList>
            <person name="Wang Z."/>
            <person name="Wu M."/>
        </authorList>
    </citation>
    <scope>NUCLEOTIDE SEQUENCE [LARGE SCALE GENOMIC DNA]</scope>
    <source>
        <strain evidence="15">PRA3</strain>
    </source>
</reference>
<evidence type="ECO:0000256" key="6">
    <source>
        <dbReference type="ARBA" id="ARBA00022771"/>
    </source>
</evidence>
<dbReference type="Gene3D" id="3.90.226.10">
    <property type="entry name" value="2-enoyl-CoA Hydratase, Chain A, domain 1"/>
    <property type="match status" value="1"/>
</dbReference>
<dbReference type="PANTHER" id="PTHR42995">
    <property type="entry name" value="ACETYL-COENZYME A CARBOXYLASE CARBOXYL TRANSFERASE SUBUNIT BETA, CHLOROPLASTIC"/>
    <property type="match status" value="1"/>
</dbReference>
<keyword evidence="8 13" id="KW-0862">Zinc</keyword>
<evidence type="ECO:0000256" key="2">
    <source>
        <dbReference type="ARBA" id="ARBA00022516"/>
    </source>
</evidence>
<comment type="subcellular location">
    <subcellularLocation>
        <location evidence="1 13">Cytoplasm</location>
    </subcellularLocation>
</comment>
<dbReference type="InterPro" id="IPR029045">
    <property type="entry name" value="ClpP/crotonase-like_dom_sf"/>
</dbReference>
<dbReference type="RefSeq" id="WP_038463387.1">
    <property type="nucleotide sequence ID" value="NZ_CP008941.1"/>
</dbReference>
<dbReference type="InterPro" id="IPR000438">
    <property type="entry name" value="Acetyl_CoA_COase_Trfase_b_su"/>
</dbReference>
<feature type="binding site" evidence="13">
    <location>
        <position position="51"/>
    </location>
    <ligand>
        <name>Zn(2+)</name>
        <dbReference type="ChEBI" id="CHEBI:29105"/>
    </ligand>
</feature>
<dbReference type="InterPro" id="IPR041010">
    <property type="entry name" value="Znf-ACC"/>
</dbReference>
<evidence type="ECO:0000256" key="8">
    <source>
        <dbReference type="ARBA" id="ARBA00022833"/>
    </source>
</evidence>
<dbReference type="EMBL" id="CP008941">
    <property type="protein sequence ID" value="AIK95827.1"/>
    <property type="molecule type" value="Genomic_DNA"/>
</dbReference>
<dbReference type="NCBIfam" id="TIGR00515">
    <property type="entry name" value="accD"/>
    <property type="match status" value="1"/>
</dbReference>
<evidence type="ECO:0000256" key="7">
    <source>
        <dbReference type="ARBA" id="ARBA00022832"/>
    </source>
</evidence>
<dbReference type="GO" id="GO:0006633">
    <property type="term" value="P:fatty acid biosynthetic process"/>
    <property type="evidence" value="ECO:0007669"/>
    <property type="project" value="UniProtKB-KW"/>
</dbReference>
<dbReference type="GO" id="GO:0009329">
    <property type="term" value="C:acetate CoA-transferase complex"/>
    <property type="evidence" value="ECO:0007669"/>
    <property type="project" value="TreeGrafter"/>
</dbReference>
<feature type="binding site" evidence="13">
    <location>
        <position position="29"/>
    </location>
    <ligand>
        <name>Zn(2+)</name>
        <dbReference type="ChEBI" id="CHEBI:29105"/>
    </ligand>
</feature>
<keyword evidence="3 13" id="KW-0808">Transferase</keyword>
<feature type="binding site" evidence="13">
    <location>
        <position position="32"/>
    </location>
    <ligand>
        <name>Zn(2+)</name>
        <dbReference type="ChEBI" id="CHEBI:29105"/>
    </ligand>
</feature>
<dbReference type="PANTHER" id="PTHR42995:SF5">
    <property type="entry name" value="ACETYL-COENZYME A CARBOXYLASE CARBOXYL TRANSFERASE SUBUNIT BETA, CHLOROPLASTIC"/>
    <property type="match status" value="1"/>
</dbReference>
<dbReference type="GO" id="GO:0016743">
    <property type="term" value="F:carboxyl- or carbamoyltransferase activity"/>
    <property type="evidence" value="ECO:0007669"/>
    <property type="project" value="UniProtKB-UniRule"/>
</dbReference>
<dbReference type="OrthoDB" id="9772975at2"/>
<dbReference type="eggNOG" id="COG0777">
    <property type="taxonomic scope" value="Bacteria"/>
</dbReference>
<dbReference type="EC" id="2.1.3.15" evidence="13"/>
<feature type="domain" description="CoA carboxyltransferase N-terminal" evidence="14">
    <location>
        <begin position="25"/>
        <end position="281"/>
    </location>
</feature>
<dbReference type="HOGENOM" id="CLU_015486_1_1_5"/>
<evidence type="ECO:0000256" key="4">
    <source>
        <dbReference type="ARBA" id="ARBA00022723"/>
    </source>
</evidence>
<dbReference type="PROSITE" id="PS50980">
    <property type="entry name" value="COA_CT_NTER"/>
    <property type="match status" value="1"/>
</dbReference>
<dbReference type="PRINTS" id="PR01070">
    <property type="entry name" value="ACCCTRFRASEB"/>
</dbReference>
<keyword evidence="11 13" id="KW-0275">Fatty acid biosynthesis</keyword>
<keyword evidence="2 13" id="KW-0444">Lipid biosynthesis</keyword>
<accession>A0A077ARJ4</accession>
<evidence type="ECO:0000313" key="16">
    <source>
        <dbReference type="Proteomes" id="UP000028926"/>
    </source>
</evidence>
<keyword evidence="16" id="KW-1185">Reference proteome</keyword>
<evidence type="ECO:0000256" key="11">
    <source>
        <dbReference type="ARBA" id="ARBA00023160"/>
    </source>
</evidence>
<comment type="function">
    <text evidence="12 13">Component of the acetyl coenzyme A carboxylase (ACC) complex. Biotin carboxylase (BC) catalyzes the carboxylation of biotin on its carrier protein (BCCP) and then the CO(2) group is transferred by the transcarboxylase to acetyl-CoA to form malonyl-CoA.</text>
</comment>
<name>A0A077ARJ4_9PROT</name>
<keyword evidence="6 13" id="KW-0863">Zinc-finger</keyword>
<feature type="zinc finger region" description="C4-type" evidence="13">
    <location>
        <begin position="29"/>
        <end position="51"/>
    </location>
</feature>
<dbReference type="InterPro" id="IPR034733">
    <property type="entry name" value="AcCoA_carboxyl_beta"/>
</dbReference>
<comment type="cofactor">
    <cofactor evidence="13">
        <name>Zn(2+)</name>
        <dbReference type="ChEBI" id="CHEBI:29105"/>
    </cofactor>
    <text evidence="13">Binds 1 zinc ion per subunit.</text>
</comment>
<evidence type="ECO:0000313" key="15">
    <source>
        <dbReference type="EMBL" id="AIK95827.1"/>
    </source>
</evidence>
<feature type="binding site" evidence="13">
    <location>
        <position position="48"/>
    </location>
    <ligand>
        <name>Zn(2+)</name>
        <dbReference type="ChEBI" id="CHEBI:29105"/>
    </ligand>
</feature>
<proteinExistence type="inferred from homology"/>
<comment type="subunit">
    <text evidence="13">Acetyl-CoA carboxylase is a heterohexamer composed of biotin carboxyl carrier protein (AccB), biotin carboxylase (AccC) and two subunits each of ACCase subunit alpha (AccA) and ACCase subunit beta (AccD).</text>
</comment>
<keyword evidence="7 13" id="KW-0276">Fatty acid metabolism</keyword>
<keyword evidence="10 13" id="KW-0443">Lipid metabolism</keyword>
<comment type="pathway">
    <text evidence="13">Lipid metabolism; malonyl-CoA biosynthesis; malonyl-CoA from acetyl-CoA: step 1/1.</text>
</comment>
<protein>
    <recommendedName>
        <fullName evidence="13">Acetyl-coenzyme A carboxylase carboxyl transferase subunit beta</fullName>
        <shortName evidence="13">ACCase subunit beta</shortName>
        <shortName evidence="13">Acetyl-CoA carboxylase carboxyltransferase subunit beta</shortName>
        <ecNumber evidence="13">2.1.3.15</ecNumber>
    </recommendedName>
</protein>
<dbReference type="SUPFAM" id="SSF52096">
    <property type="entry name" value="ClpP/crotonase"/>
    <property type="match status" value="1"/>
</dbReference>
<dbReference type="Pfam" id="PF17848">
    <property type="entry name" value="Zn_ribbon_ACC"/>
    <property type="match status" value="1"/>
</dbReference>
<evidence type="ECO:0000256" key="3">
    <source>
        <dbReference type="ARBA" id="ARBA00022679"/>
    </source>
</evidence>
<keyword evidence="9 13" id="KW-0067">ATP-binding</keyword>
<dbReference type="Proteomes" id="UP000028926">
    <property type="component" value="Chromosome"/>
</dbReference>
<dbReference type="AlphaFoldDB" id="A0A077ARJ4"/>
<dbReference type="GO" id="GO:2001295">
    <property type="term" value="P:malonyl-CoA biosynthetic process"/>
    <property type="evidence" value="ECO:0007669"/>
    <property type="project" value="UniProtKB-UniRule"/>
</dbReference>
<evidence type="ECO:0000256" key="10">
    <source>
        <dbReference type="ARBA" id="ARBA00023098"/>
    </source>
</evidence>
<dbReference type="STRING" id="91604.ID47_02370"/>
<dbReference type="KEGG" id="paca:ID47_02370"/>
<evidence type="ECO:0000256" key="9">
    <source>
        <dbReference type="ARBA" id="ARBA00022840"/>
    </source>
</evidence>
<keyword evidence="5 13" id="KW-0547">Nucleotide-binding</keyword>
<dbReference type="GO" id="GO:0005524">
    <property type="term" value="F:ATP binding"/>
    <property type="evidence" value="ECO:0007669"/>
    <property type="project" value="UniProtKB-KW"/>
</dbReference>
<sequence>MNWLTNFVRPKITALMRKEEVPDNLWAKCPSCEHMLFHRDLAENLHVCHHCEHHMRIDVNKRLDYLFDEGAYTKVPVPDVVTDPLKFKDTKKYTDRLKEYRAKTGNQDVVQVAYGQIGGKSAVVAAFDFSFMGGSMGMAVGEAILAASDLAVKSRCGLIVVPASGGARMQEGILSLMQMPRTIIAVEKVKRAGLPYITLLTDPTTGGVSASFAMVGDIAIAEPGAIIGFAGARVIEETIRQKLPEGFQRAEYLLEHGMIDMVIPRKDLNSKIGILLGHIGG</sequence>
<evidence type="ECO:0000259" key="14">
    <source>
        <dbReference type="PROSITE" id="PS50980"/>
    </source>
</evidence>
<evidence type="ECO:0000256" key="1">
    <source>
        <dbReference type="ARBA" id="ARBA00004496"/>
    </source>
</evidence>
<dbReference type="HAMAP" id="MF_01395">
    <property type="entry name" value="AcetylCoA_CT_beta"/>
    <property type="match status" value="1"/>
</dbReference>
<dbReference type="GO" id="GO:0008270">
    <property type="term" value="F:zinc ion binding"/>
    <property type="evidence" value="ECO:0007669"/>
    <property type="project" value="UniProtKB-UniRule"/>
</dbReference>
<organism evidence="15 16">
    <name type="scientific">Candidatus Odyssella acanthamoebae</name>
    <dbReference type="NCBI Taxonomy" id="91604"/>
    <lineage>
        <taxon>Bacteria</taxon>
        <taxon>Pseudomonadati</taxon>
        <taxon>Pseudomonadota</taxon>
        <taxon>Alphaproteobacteria</taxon>
        <taxon>Holosporales</taxon>
        <taxon>Candidatus Paracaedibacteraceae</taxon>
        <taxon>Candidatus Odyssella</taxon>
    </lineage>
</organism>
<comment type="similarity">
    <text evidence="13">Belongs to the AccD/PCCB family.</text>
</comment>
<evidence type="ECO:0000256" key="5">
    <source>
        <dbReference type="ARBA" id="ARBA00022741"/>
    </source>
</evidence>
<evidence type="ECO:0000256" key="12">
    <source>
        <dbReference type="ARBA" id="ARBA00025280"/>
    </source>
</evidence>
<comment type="catalytic activity">
    <reaction evidence="13">
        <text>N(6)-carboxybiotinyl-L-lysyl-[protein] + acetyl-CoA = N(6)-biotinyl-L-lysyl-[protein] + malonyl-CoA</text>
        <dbReference type="Rhea" id="RHEA:54728"/>
        <dbReference type="Rhea" id="RHEA-COMP:10505"/>
        <dbReference type="Rhea" id="RHEA-COMP:10506"/>
        <dbReference type="ChEBI" id="CHEBI:57288"/>
        <dbReference type="ChEBI" id="CHEBI:57384"/>
        <dbReference type="ChEBI" id="CHEBI:83144"/>
        <dbReference type="ChEBI" id="CHEBI:83145"/>
        <dbReference type="EC" id="2.1.3.15"/>
    </reaction>
</comment>
<dbReference type="Pfam" id="PF01039">
    <property type="entry name" value="Carboxyl_trans"/>
    <property type="match status" value="1"/>
</dbReference>